<dbReference type="Proteomes" id="UP000285961">
    <property type="component" value="Unassembled WGS sequence"/>
</dbReference>
<comment type="caution">
    <text evidence="2">The sequence shown here is derived from an EMBL/GenBank/DDBJ whole genome shotgun (WGS) entry which is preliminary data.</text>
</comment>
<dbReference type="PANTHER" id="PTHR11647:SF1">
    <property type="entry name" value="COLLAPSIN RESPONSE MEDIATOR PROTEIN"/>
    <property type="match status" value="1"/>
</dbReference>
<sequence length="551" mass="61019">MPLDLIIRNGNLIDGSGKLARKADVAVDGDRIAEIGNLANAQAKRVIDADGLAVAPGFIDIHSHFDWPVIDPDHSDLLSPLLKQGVTTMVTGNCGFSPAPLSKEFGEVAMRRAMVQMLGESSFRGRSFEEMFPWKSMGEFLDHLARRGVSFNIAQLAGHGTIHVAVKGEDSSPPNRDELEKMKTLARASLEQGAFGISTGLGYSPGIFSPQEEIAEFARLTKEYGAMFPSHLQAYSWVSPAYEEIGGEPHNLRSVKDFIRVGEVTGQPLQISHLIFVGEKTWQETTDAVLAEIEAAVRRGVNVGFDAYAYTVGISTIAVVFPAWALPNLVKNLQDPDTRERIRGDLDMARGLLQFGYDDLILMWGASPRLSQYEGMTIREIAETRGEDPFDAYCYLVVESKALARIFLAQYSGNERDESVLRRVLAHPLNSFETDCMITRQGWQYPNSWGNYPRILGHYVRELKLMSLEEAVRKMTSLPASRTGLKDRGLLKKGYAADVVVFNPDTVLDRATLKRPTEESVGIEHVLLNGHVVVDKGKYDSGQLHGKVLRR</sequence>
<dbReference type="InterPro" id="IPR032466">
    <property type="entry name" value="Metal_Hydrolase"/>
</dbReference>
<dbReference type="Pfam" id="PF07969">
    <property type="entry name" value="Amidohydro_3"/>
    <property type="match status" value="1"/>
</dbReference>
<gene>
    <name evidence="2" type="ORF">C4532_04795</name>
</gene>
<name>A0A419F4D4_9BACT</name>
<dbReference type="PANTHER" id="PTHR11647">
    <property type="entry name" value="HYDRANTOINASE/DIHYDROPYRIMIDINASE FAMILY MEMBER"/>
    <property type="match status" value="1"/>
</dbReference>
<reference evidence="2 3" key="1">
    <citation type="journal article" date="2017" name="ISME J.">
        <title>Energy and carbon metabolisms in a deep terrestrial subsurface fluid microbial community.</title>
        <authorList>
            <person name="Momper L."/>
            <person name="Jungbluth S.P."/>
            <person name="Lee M.D."/>
            <person name="Amend J.P."/>
        </authorList>
    </citation>
    <scope>NUCLEOTIDE SEQUENCE [LARGE SCALE GENOMIC DNA]</scope>
    <source>
        <strain evidence="2">SURF_17</strain>
    </source>
</reference>
<evidence type="ECO:0000313" key="2">
    <source>
        <dbReference type="EMBL" id="RJP73236.1"/>
    </source>
</evidence>
<dbReference type="GO" id="GO:0005829">
    <property type="term" value="C:cytosol"/>
    <property type="evidence" value="ECO:0007669"/>
    <property type="project" value="TreeGrafter"/>
</dbReference>
<dbReference type="InterPro" id="IPR011059">
    <property type="entry name" value="Metal-dep_hydrolase_composite"/>
</dbReference>
<evidence type="ECO:0000313" key="3">
    <source>
        <dbReference type="Proteomes" id="UP000285961"/>
    </source>
</evidence>
<dbReference type="GO" id="GO:0016812">
    <property type="term" value="F:hydrolase activity, acting on carbon-nitrogen (but not peptide) bonds, in cyclic amides"/>
    <property type="evidence" value="ECO:0007669"/>
    <property type="project" value="TreeGrafter"/>
</dbReference>
<feature type="domain" description="Amidohydrolase 3" evidence="1">
    <location>
        <begin position="45"/>
        <end position="534"/>
    </location>
</feature>
<dbReference type="InterPro" id="IPR013108">
    <property type="entry name" value="Amidohydro_3"/>
</dbReference>
<accession>A0A419F4D4</accession>
<dbReference type="InterPro" id="IPR050378">
    <property type="entry name" value="Metallo-dep_Hydrolases_sf"/>
</dbReference>
<proteinExistence type="predicted"/>
<dbReference type="SUPFAM" id="SSF51556">
    <property type="entry name" value="Metallo-dependent hydrolases"/>
    <property type="match status" value="1"/>
</dbReference>
<dbReference type="EMBL" id="QZKI01000030">
    <property type="protein sequence ID" value="RJP73236.1"/>
    <property type="molecule type" value="Genomic_DNA"/>
</dbReference>
<organism evidence="2 3">
    <name type="scientific">Candidatus Abyssobacteria bacterium SURF_17</name>
    <dbReference type="NCBI Taxonomy" id="2093361"/>
    <lineage>
        <taxon>Bacteria</taxon>
        <taxon>Pseudomonadati</taxon>
        <taxon>Candidatus Hydrogenedentota</taxon>
        <taxon>Candidatus Abyssobacteria</taxon>
    </lineage>
</organism>
<dbReference type="CDD" id="cd01297">
    <property type="entry name" value="D-aminoacylase"/>
    <property type="match status" value="1"/>
</dbReference>
<evidence type="ECO:0000259" key="1">
    <source>
        <dbReference type="Pfam" id="PF07969"/>
    </source>
</evidence>
<protein>
    <submittedName>
        <fullName evidence="2">D-aminoacylase</fullName>
    </submittedName>
</protein>
<dbReference type="AlphaFoldDB" id="A0A419F4D4"/>
<dbReference type="SUPFAM" id="SSF51338">
    <property type="entry name" value="Composite domain of metallo-dependent hydrolases"/>
    <property type="match status" value="1"/>
</dbReference>
<dbReference type="Gene3D" id="2.30.40.10">
    <property type="entry name" value="Urease, subunit C, domain 1"/>
    <property type="match status" value="1"/>
</dbReference>
<dbReference type="Gene3D" id="3.20.20.140">
    <property type="entry name" value="Metal-dependent hydrolases"/>
    <property type="match status" value="2"/>
</dbReference>